<accession>A0A6H5J2D5</accession>
<evidence type="ECO:0000313" key="1">
    <source>
        <dbReference type="EMBL" id="CAB0042291.1"/>
    </source>
</evidence>
<dbReference type="Proteomes" id="UP000479190">
    <property type="component" value="Unassembled WGS sequence"/>
</dbReference>
<keyword evidence="2" id="KW-1185">Reference proteome</keyword>
<name>A0A6H5J2D5_9HYME</name>
<dbReference type="EMBL" id="CADCXV010001183">
    <property type="protein sequence ID" value="CAB0042291.1"/>
    <property type="molecule type" value="Genomic_DNA"/>
</dbReference>
<protein>
    <submittedName>
        <fullName evidence="1">Uncharacterized protein</fullName>
    </submittedName>
</protein>
<dbReference type="AlphaFoldDB" id="A0A6H5J2D5"/>
<sequence>MFLSNCWSALIEKYIKSLSVSKSKRERYKERLRILELRTKIKFLILIAFRMKFIMLAGAMKQVMSLKVRFLKYKGDSFIDNCAKRFLEVAFDKNDQLLIESITWVGTIKGKTGLKKSKFMKACIIAIRSNVFPKPTEKQIDFAFQKALKAMKERKSSTKLYVVYIHEARRQHAVDRRRRPELLYNARRSPEAIAQQQQLSRPLNNAISSL</sequence>
<proteinExistence type="predicted"/>
<gene>
    <name evidence="1" type="ORF">TBRA_LOCUS13917</name>
</gene>
<reference evidence="1 2" key="1">
    <citation type="submission" date="2020-02" db="EMBL/GenBank/DDBJ databases">
        <authorList>
            <person name="Ferguson B K."/>
        </authorList>
    </citation>
    <scope>NUCLEOTIDE SEQUENCE [LARGE SCALE GENOMIC DNA]</scope>
</reference>
<evidence type="ECO:0000313" key="2">
    <source>
        <dbReference type="Proteomes" id="UP000479190"/>
    </source>
</evidence>
<organism evidence="1 2">
    <name type="scientific">Trichogramma brassicae</name>
    <dbReference type="NCBI Taxonomy" id="86971"/>
    <lineage>
        <taxon>Eukaryota</taxon>
        <taxon>Metazoa</taxon>
        <taxon>Ecdysozoa</taxon>
        <taxon>Arthropoda</taxon>
        <taxon>Hexapoda</taxon>
        <taxon>Insecta</taxon>
        <taxon>Pterygota</taxon>
        <taxon>Neoptera</taxon>
        <taxon>Endopterygota</taxon>
        <taxon>Hymenoptera</taxon>
        <taxon>Apocrita</taxon>
        <taxon>Proctotrupomorpha</taxon>
        <taxon>Chalcidoidea</taxon>
        <taxon>Trichogrammatidae</taxon>
        <taxon>Trichogramma</taxon>
    </lineage>
</organism>